<dbReference type="OMA" id="CNPDVYL"/>
<dbReference type="SMART" id="SM00584">
    <property type="entry name" value="TLDc"/>
    <property type="match status" value="1"/>
</dbReference>
<organism evidence="3 4">
    <name type="scientific">Asparagus officinalis</name>
    <name type="common">Garden asparagus</name>
    <dbReference type="NCBI Taxonomy" id="4686"/>
    <lineage>
        <taxon>Eukaryota</taxon>
        <taxon>Viridiplantae</taxon>
        <taxon>Streptophyta</taxon>
        <taxon>Embryophyta</taxon>
        <taxon>Tracheophyta</taxon>
        <taxon>Spermatophyta</taxon>
        <taxon>Magnoliopsida</taxon>
        <taxon>Liliopsida</taxon>
        <taxon>Asparagales</taxon>
        <taxon>Asparagaceae</taxon>
        <taxon>Asparagoideae</taxon>
        <taxon>Asparagus</taxon>
    </lineage>
</organism>
<keyword evidence="4" id="KW-1185">Reference proteome</keyword>
<proteinExistence type="predicted"/>
<dbReference type="EMBL" id="CM007381">
    <property type="protein sequence ID" value="ONK80195.1"/>
    <property type="molecule type" value="Genomic_DNA"/>
</dbReference>
<protein>
    <recommendedName>
        <fullName evidence="2">TLDc domain-containing protein</fullName>
    </recommendedName>
</protein>
<dbReference type="PANTHER" id="PTHR23354">
    <property type="entry name" value="NUCLEOLAR PROTEIN 7/ESTROGEN RECEPTOR COACTIVATOR-RELATED"/>
    <property type="match status" value="1"/>
</dbReference>
<dbReference type="PANTHER" id="PTHR23354:SF104">
    <property type="entry name" value="TLD-DOMAIN CONTAINING NUCLEOLAR PROTEIN"/>
    <property type="match status" value="1"/>
</dbReference>
<dbReference type="InterPro" id="IPR006571">
    <property type="entry name" value="TLDc_dom"/>
</dbReference>
<dbReference type="AlphaFoldDB" id="A0A5P1FPF4"/>
<dbReference type="PROSITE" id="PS51886">
    <property type="entry name" value="TLDC"/>
    <property type="match status" value="1"/>
</dbReference>
<evidence type="ECO:0000259" key="2">
    <source>
        <dbReference type="PROSITE" id="PS51886"/>
    </source>
</evidence>
<evidence type="ECO:0000313" key="3">
    <source>
        <dbReference type="EMBL" id="ONK80195.1"/>
    </source>
</evidence>
<accession>A0A5P1FPF4</accession>
<dbReference type="Proteomes" id="UP000243459">
    <property type="component" value="Chromosome 1"/>
</dbReference>
<feature type="domain" description="TLDc" evidence="2">
    <location>
        <begin position="173"/>
        <end position="366"/>
    </location>
</feature>
<dbReference type="OrthoDB" id="289228at2759"/>
<reference evidence="4" key="1">
    <citation type="journal article" date="2017" name="Nat. Commun.">
        <title>The asparagus genome sheds light on the origin and evolution of a young Y chromosome.</title>
        <authorList>
            <person name="Harkess A."/>
            <person name="Zhou J."/>
            <person name="Xu C."/>
            <person name="Bowers J.E."/>
            <person name="Van der Hulst R."/>
            <person name="Ayyampalayam S."/>
            <person name="Mercati F."/>
            <person name="Riccardi P."/>
            <person name="McKain M.R."/>
            <person name="Kakrana A."/>
            <person name="Tang H."/>
            <person name="Ray J."/>
            <person name="Groenendijk J."/>
            <person name="Arikit S."/>
            <person name="Mathioni S.M."/>
            <person name="Nakano M."/>
            <person name="Shan H."/>
            <person name="Telgmann-Rauber A."/>
            <person name="Kanno A."/>
            <person name="Yue Z."/>
            <person name="Chen H."/>
            <person name="Li W."/>
            <person name="Chen Y."/>
            <person name="Xu X."/>
            <person name="Zhang Y."/>
            <person name="Luo S."/>
            <person name="Chen H."/>
            <person name="Gao J."/>
            <person name="Mao Z."/>
            <person name="Pires J.C."/>
            <person name="Luo M."/>
            <person name="Kudrna D."/>
            <person name="Wing R.A."/>
            <person name="Meyers B.C."/>
            <person name="Yi K."/>
            <person name="Kong H."/>
            <person name="Lavrijsen P."/>
            <person name="Sunseri F."/>
            <person name="Falavigna A."/>
            <person name="Ye Y."/>
            <person name="Leebens-Mack J.H."/>
            <person name="Chen G."/>
        </authorList>
    </citation>
    <scope>NUCLEOTIDE SEQUENCE [LARGE SCALE GENOMIC DNA]</scope>
    <source>
        <strain evidence="4">cv. DH0086</strain>
    </source>
</reference>
<name>A0A5P1FPF4_ASPOF</name>
<dbReference type="Gramene" id="ONK80195">
    <property type="protein sequence ID" value="ONK80195"/>
    <property type="gene ID" value="A4U43_C01F14950"/>
</dbReference>
<evidence type="ECO:0000313" key="4">
    <source>
        <dbReference type="Proteomes" id="UP000243459"/>
    </source>
</evidence>
<evidence type="ECO:0000256" key="1">
    <source>
        <dbReference type="SAM" id="MobiDB-lite"/>
    </source>
</evidence>
<gene>
    <name evidence="3" type="ORF">A4U43_C01F14950</name>
</gene>
<feature type="region of interest" description="Disordered" evidence="1">
    <location>
        <begin position="395"/>
        <end position="422"/>
    </location>
</feature>
<dbReference type="Pfam" id="PF07534">
    <property type="entry name" value="TLD"/>
    <property type="match status" value="1"/>
</dbReference>
<sequence length="422" mass="47051">MPASSSLNLIFKLYHELCDRAQIPCQLEFDSESDKAGGELRSSDLTALFEICWAMERYWRVGSRSEAAGAVPDFKHLVMSVLVDGGEVEDDERIWGCEVLGMDRSVSAQKVQLWVMSRAPELTGCLSRFVREKVKACAAGSSGDSISSAGDNYSSDVENAFLLTCGQAWAISLTLRNTLREELSGVSFPELVNESLDNILYRSSVHGKGLNRFWSNVEGYHGPVLVLVSASSVDTSQSDSIIKRWVIGVLTGQGFENRETFYGNSGHLYAINPVFRVISPSGKEKNFMYSHLHLSGRVYEPNPKPIGLGFGGTLGSERIFVDEDFAKVTVRHHAVDKTFQNGSLIPNQGFLPVEASVLEVEVWGFGGKAARQQQDSYKKRETLFTEQRRKVDLKTFGNWEDSPEKMMMDMTSDPNRVQREDR</sequence>